<dbReference type="Proteomes" id="UP000078148">
    <property type="component" value="Chromosome"/>
</dbReference>
<dbReference type="GO" id="GO:0006144">
    <property type="term" value="P:purine nucleobase metabolic process"/>
    <property type="evidence" value="ECO:0007669"/>
    <property type="project" value="UniProtKB-KW"/>
</dbReference>
<name>A0A172ZFY3_9BACL</name>
<evidence type="ECO:0000256" key="1">
    <source>
        <dbReference type="ARBA" id="ARBA00001043"/>
    </source>
</evidence>
<evidence type="ECO:0000256" key="5">
    <source>
        <dbReference type="ARBA" id="ARBA00022631"/>
    </source>
</evidence>
<accession>A0A172ZFY3</accession>
<keyword evidence="5 7" id="KW-0659">Purine metabolism</keyword>
<proteinExistence type="inferred from homology"/>
<reference evidence="9 10" key="2">
    <citation type="journal article" date="2016" name="Int. J. Syst. Evol. Microbiol.">
        <title>Paenibacillus bovis sp. nov., isolated from raw yak (Bos grunniens) milk.</title>
        <authorList>
            <person name="Gao C."/>
            <person name="Han J."/>
            <person name="Liu Z."/>
            <person name="Xu X."/>
            <person name="Hang F."/>
            <person name="Wu Z."/>
        </authorList>
    </citation>
    <scope>NUCLEOTIDE SEQUENCE [LARGE SCALE GENOMIC DNA]</scope>
    <source>
        <strain evidence="9 10">BD3526</strain>
    </source>
</reference>
<dbReference type="Pfam" id="PF00576">
    <property type="entry name" value="Transthyretin"/>
    <property type="match status" value="1"/>
</dbReference>
<dbReference type="SUPFAM" id="SSF49472">
    <property type="entry name" value="Transthyretin (synonym: prealbumin)"/>
    <property type="match status" value="1"/>
</dbReference>
<evidence type="ECO:0000313" key="9">
    <source>
        <dbReference type="EMBL" id="ANF96449.1"/>
    </source>
</evidence>
<dbReference type="PROSITE" id="PS00769">
    <property type="entry name" value="TRANSTHYRETIN_2"/>
    <property type="match status" value="1"/>
</dbReference>
<gene>
    <name evidence="9" type="ORF">AR543_10835</name>
</gene>
<comment type="similarity">
    <text evidence="3 7">Belongs to the transthyretin family. 5-hydroxyisourate hydrolase subfamily.</text>
</comment>
<dbReference type="KEGG" id="pbv:AR543_10835"/>
<comment type="function">
    <text evidence="2">Catalyzes the hydrolysis of 5-hydroxyisourate (HIU) to 2-oxo-4-hydroxy-4-carboxy-5-ureidoimidazoline (OHCU).</text>
</comment>
<dbReference type="PROSITE" id="PS00768">
    <property type="entry name" value="TRANSTHYRETIN_1"/>
    <property type="match status" value="1"/>
</dbReference>
<dbReference type="InterPro" id="IPR023416">
    <property type="entry name" value="Transthyretin/HIU_hydrolase_d"/>
</dbReference>
<evidence type="ECO:0000259" key="8">
    <source>
        <dbReference type="Pfam" id="PF00576"/>
    </source>
</evidence>
<keyword evidence="6 7" id="KW-0378">Hydrolase</keyword>
<feature type="domain" description="Transthyretin/hydroxyisourate hydrolase" evidence="8">
    <location>
        <begin position="5"/>
        <end position="118"/>
    </location>
</feature>
<dbReference type="PANTHER" id="PTHR10395:SF7">
    <property type="entry name" value="5-HYDROXYISOURATE HYDROLASE"/>
    <property type="match status" value="1"/>
</dbReference>
<dbReference type="AlphaFoldDB" id="A0A172ZFY3"/>
<evidence type="ECO:0000256" key="4">
    <source>
        <dbReference type="ARBA" id="ARBA00011881"/>
    </source>
</evidence>
<evidence type="ECO:0000256" key="6">
    <source>
        <dbReference type="ARBA" id="ARBA00022801"/>
    </source>
</evidence>
<dbReference type="EC" id="3.5.2.17" evidence="7"/>
<keyword evidence="10" id="KW-1185">Reference proteome</keyword>
<evidence type="ECO:0000256" key="3">
    <source>
        <dbReference type="ARBA" id="ARBA00009850"/>
    </source>
</evidence>
<dbReference type="InterPro" id="IPR023418">
    <property type="entry name" value="Thyroxine_BS"/>
</dbReference>
<dbReference type="STRING" id="1616788.AR543_10835"/>
<evidence type="ECO:0000256" key="7">
    <source>
        <dbReference type="RuleBase" id="RU361270"/>
    </source>
</evidence>
<dbReference type="InterPro" id="IPR023419">
    <property type="entry name" value="Transthyretin_CS"/>
</dbReference>
<comment type="subunit">
    <text evidence="4 7">Homotetramer.</text>
</comment>
<dbReference type="InterPro" id="IPR036817">
    <property type="entry name" value="Transthyretin/HIU_hydrolase_sf"/>
</dbReference>
<reference evidence="10" key="1">
    <citation type="submission" date="2015-10" db="EMBL/GenBank/DDBJ databases">
        <title>Genome of Paenibacillus bovis sp. nov.</title>
        <authorList>
            <person name="Wu Z."/>
            <person name="Gao C."/>
            <person name="Liu Z."/>
            <person name="Zheng H."/>
        </authorList>
    </citation>
    <scope>NUCLEOTIDE SEQUENCE [LARGE SCALE GENOMIC DNA]</scope>
    <source>
        <strain evidence="10">BD3526</strain>
    </source>
</reference>
<dbReference type="OrthoDB" id="9792386at2"/>
<sequence>MKGKVTTHVLDLGKGGPAVGMKVALYAEDSLVALASGVTNEDGRLDEPLLSVEAMQPGIYQLIFYAGDYLRYQAEHNQVTQTLSLWDQIPIRFTITDEQGNYHIPLLLSPGGYSTYRGS</sequence>
<dbReference type="GO" id="GO:0033971">
    <property type="term" value="F:hydroxyisourate hydrolase activity"/>
    <property type="evidence" value="ECO:0007669"/>
    <property type="project" value="UniProtKB-EC"/>
</dbReference>
<dbReference type="CDD" id="cd05822">
    <property type="entry name" value="TLP_HIUase"/>
    <property type="match status" value="1"/>
</dbReference>
<evidence type="ECO:0000313" key="10">
    <source>
        <dbReference type="Proteomes" id="UP000078148"/>
    </source>
</evidence>
<organism evidence="9 10">
    <name type="scientific">Paenibacillus bovis</name>
    <dbReference type="NCBI Taxonomy" id="1616788"/>
    <lineage>
        <taxon>Bacteria</taxon>
        <taxon>Bacillati</taxon>
        <taxon>Bacillota</taxon>
        <taxon>Bacilli</taxon>
        <taxon>Bacillales</taxon>
        <taxon>Paenibacillaceae</taxon>
        <taxon>Paenibacillus</taxon>
    </lineage>
</organism>
<dbReference type="InterPro" id="IPR014306">
    <property type="entry name" value="Hydroxyisourate_hydrolase"/>
</dbReference>
<evidence type="ECO:0000256" key="2">
    <source>
        <dbReference type="ARBA" id="ARBA00002704"/>
    </source>
</evidence>
<dbReference type="EMBL" id="CP013023">
    <property type="protein sequence ID" value="ANF96449.1"/>
    <property type="molecule type" value="Genomic_DNA"/>
</dbReference>
<protein>
    <recommendedName>
        <fullName evidence="7">5-hydroxyisourate hydrolase</fullName>
        <shortName evidence="7">HIU hydrolase</shortName>
        <shortName evidence="7">HIUHase</shortName>
        <ecNumber evidence="7">3.5.2.17</ecNumber>
    </recommendedName>
</protein>
<dbReference type="PANTHER" id="PTHR10395">
    <property type="entry name" value="URICASE AND TRANSTHYRETIN-RELATED"/>
    <property type="match status" value="1"/>
</dbReference>
<dbReference type="Gene3D" id="2.60.40.180">
    <property type="entry name" value="Transthyretin/hydroxyisourate hydrolase domain"/>
    <property type="match status" value="1"/>
</dbReference>
<comment type="catalytic activity">
    <reaction evidence="1 7">
        <text>5-hydroxyisourate + H2O = 5-hydroxy-2-oxo-4-ureido-2,5-dihydro-1H-imidazole-5-carboxylate + H(+)</text>
        <dbReference type="Rhea" id="RHEA:23736"/>
        <dbReference type="ChEBI" id="CHEBI:15377"/>
        <dbReference type="ChEBI" id="CHEBI:15378"/>
        <dbReference type="ChEBI" id="CHEBI:18072"/>
        <dbReference type="ChEBI" id="CHEBI:58639"/>
        <dbReference type="EC" id="3.5.2.17"/>
    </reaction>
</comment>
<dbReference type="NCBIfam" id="TIGR02962">
    <property type="entry name" value="hdxy_isourate"/>
    <property type="match status" value="1"/>
</dbReference>